<dbReference type="GeneID" id="20810950"/>
<name>W4GBK0_APHAT</name>
<feature type="transmembrane region" description="Helical" evidence="1">
    <location>
        <begin position="182"/>
        <end position="201"/>
    </location>
</feature>
<dbReference type="OrthoDB" id="156063at2759"/>
<dbReference type="EMBL" id="KI913134">
    <property type="protein sequence ID" value="ETV77040.1"/>
    <property type="molecule type" value="Genomic_DNA"/>
</dbReference>
<dbReference type="AlphaFoldDB" id="W4GBK0"/>
<feature type="transmembrane region" description="Helical" evidence="1">
    <location>
        <begin position="12"/>
        <end position="28"/>
    </location>
</feature>
<protein>
    <submittedName>
        <fullName evidence="2">Uncharacterized protein</fullName>
    </submittedName>
</protein>
<accession>W4GBK0</accession>
<gene>
    <name evidence="2" type="ORF">H257_08954</name>
</gene>
<proteinExistence type="predicted"/>
<keyword evidence="1" id="KW-0812">Transmembrane</keyword>
<keyword evidence="1" id="KW-0472">Membrane</keyword>
<feature type="transmembrane region" description="Helical" evidence="1">
    <location>
        <begin position="40"/>
        <end position="67"/>
    </location>
</feature>
<feature type="transmembrane region" description="Helical" evidence="1">
    <location>
        <begin position="269"/>
        <end position="292"/>
    </location>
</feature>
<sequence length="302" mass="33645">MPSTLPEHALNALYGSYLALSGCVQALLHVEFRRSYRGPILWVIMSTAAMALVAHTLAFPMHVLLWLGGFTKLKTMLAYAMHRSIAAVPFLCVAGTRYVYPALFEQLFCLGVKVANPPLAKTLSQIQINYFTWKYVSSVLRYMGYRAVLMVILATGSVVLTPLFGGVFAIVAFSYKVRRMEVVFGLSLVGLYCVPATRSTALDLVRTWFDSRTIARELFAPFVDRQLALKALNLPHLDPHYVGVPMLKWPQHQAVLFGFSYTLSYLMQYAYIGPFVWLLGSVAAGHVTALLLQSHRSACPVK</sequence>
<dbReference type="RefSeq" id="XP_009833346.1">
    <property type="nucleotide sequence ID" value="XM_009835044.1"/>
</dbReference>
<evidence type="ECO:0000256" key="1">
    <source>
        <dbReference type="SAM" id="Phobius"/>
    </source>
</evidence>
<dbReference type="VEuPathDB" id="FungiDB:H257_08954"/>
<reference evidence="2" key="1">
    <citation type="submission" date="2013-12" db="EMBL/GenBank/DDBJ databases">
        <title>The Genome Sequence of Aphanomyces astaci APO3.</title>
        <authorList>
            <consortium name="The Broad Institute Genomics Platform"/>
            <person name="Russ C."/>
            <person name="Tyler B."/>
            <person name="van West P."/>
            <person name="Dieguez-Uribeondo J."/>
            <person name="Young S.K."/>
            <person name="Zeng Q."/>
            <person name="Gargeya S."/>
            <person name="Fitzgerald M."/>
            <person name="Abouelleil A."/>
            <person name="Alvarado L."/>
            <person name="Chapman S.B."/>
            <person name="Gainer-Dewar J."/>
            <person name="Goldberg J."/>
            <person name="Griggs A."/>
            <person name="Gujja S."/>
            <person name="Hansen M."/>
            <person name="Howarth C."/>
            <person name="Imamovic A."/>
            <person name="Ireland A."/>
            <person name="Larimer J."/>
            <person name="McCowan C."/>
            <person name="Murphy C."/>
            <person name="Pearson M."/>
            <person name="Poon T.W."/>
            <person name="Priest M."/>
            <person name="Roberts A."/>
            <person name="Saif S."/>
            <person name="Shea T."/>
            <person name="Sykes S."/>
            <person name="Wortman J."/>
            <person name="Nusbaum C."/>
            <person name="Birren B."/>
        </authorList>
    </citation>
    <scope>NUCLEOTIDE SEQUENCE [LARGE SCALE GENOMIC DNA]</scope>
    <source>
        <strain evidence="2">APO3</strain>
    </source>
</reference>
<keyword evidence="1" id="KW-1133">Transmembrane helix</keyword>
<feature type="transmembrane region" description="Helical" evidence="1">
    <location>
        <begin position="147"/>
        <end position="175"/>
    </location>
</feature>
<dbReference type="STRING" id="112090.W4GBK0"/>
<organism evidence="2">
    <name type="scientific">Aphanomyces astaci</name>
    <name type="common">Crayfish plague agent</name>
    <dbReference type="NCBI Taxonomy" id="112090"/>
    <lineage>
        <taxon>Eukaryota</taxon>
        <taxon>Sar</taxon>
        <taxon>Stramenopiles</taxon>
        <taxon>Oomycota</taxon>
        <taxon>Saprolegniomycetes</taxon>
        <taxon>Saprolegniales</taxon>
        <taxon>Verrucalvaceae</taxon>
        <taxon>Aphanomyces</taxon>
    </lineage>
</organism>
<evidence type="ECO:0000313" key="2">
    <source>
        <dbReference type="EMBL" id="ETV77040.1"/>
    </source>
</evidence>